<evidence type="ECO:0000256" key="2">
    <source>
        <dbReference type="ARBA" id="ARBA00006576"/>
    </source>
</evidence>
<protein>
    <recommendedName>
        <fullName evidence="8">dCMP deaminase</fullName>
        <ecNumber evidence="7">3.5.4.12</ecNumber>
    </recommendedName>
    <alternativeName>
        <fullName evidence="8">dCMP deaminase</fullName>
    </alternativeName>
</protein>
<evidence type="ECO:0000256" key="5">
    <source>
        <dbReference type="ARBA" id="ARBA00022801"/>
    </source>
</evidence>
<organism evidence="10 11">
    <name type="scientific">Callorhinchus milii</name>
    <name type="common">Ghost shark</name>
    <dbReference type="NCBI Taxonomy" id="7868"/>
    <lineage>
        <taxon>Eukaryota</taxon>
        <taxon>Metazoa</taxon>
        <taxon>Chordata</taxon>
        <taxon>Craniata</taxon>
        <taxon>Vertebrata</taxon>
        <taxon>Chondrichthyes</taxon>
        <taxon>Holocephali</taxon>
        <taxon>Chimaeriformes</taxon>
        <taxon>Callorhinchidae</taxon>
        <taxon>Callorhinchus</taxon>
    </lineage>
</organism>
<evidence type="ECO:0000259" key="9">
    <source>
        <dbReference type="PROSITE" id="PS51747"/>
    </source>
</evidence>
<keyword evidence="4" id="KW-0545">Nucleotide biosynthesis</keyword>
<dbReference type="InterPro" id="IPR016193">
    <property type="entry name" value="Cytidine_deaminase-like"/>
</dbReference>
<dbReference type="Gene3D" id="3.40.140.10">
    <property type="entry name" value="Cytidine Deaminase, domain 2"/>
    <property type="match status" value="1"/>
</dbReference>
<proteinExistence type="inferred from homology"/>
<dbReference type="AlphaFoldDB" id="A0A4W3GM14"/>
<evidence type="ECO:0000256" key="1">
    <source>
        <dbReference type="ARBA" id="ARBA00001947"/>
    </source>
</evidence>
<dbReference type="Ensembl" id="ENSCMIT00000004083.1">
    <property type="protein sequence ID" value="ENSCMIP00000003935.1"/>
    <property type="gene ID" value="ENSCMIG00000002345.1"/>
</dbReference>
<evidence type="ECO:0000313" key="11">
    <source>
        <dbReference type="Proteomes" id="UP000314986"/>
    </source>
</evidence>
<dbReference type="GO" id="GO:0004132">
    <property type="term" value="F:dCMP deaminase activity"/>
    <property type="evidence" value="ECO:0007669"/>
    <property type="project" value="UniProtKB-EC"/>
</dbReference>
<reference evidence="10" key="4">
    <citation type="submission" date="2025-08" db="UniProtKB">
        <authorList>
            <consortium name="Ensembl"/>
        </authorList>
    </citation>
    <scope>IDENTIFICATION</scope>
</reference>
<reference evidence="10" key="5">
    <citation type="submission" date="2025-09" db="UniProtKB">
        <authorList>
            <consortium name="Ensembl"/>
        </authorList>
    </citation>
    <scope>IDENTIFICATION</scope>
</reference>
<dbReference type="GO" id="GO:0008270">
    <property type="term" value="F:zinc ion binding"/>
    <property type="evidence" value="ECO:0007669"/>
    <property type="project" value="InterPro"/>
</dbReference>
<dbReference type="GO" id="GO:0009165">
    <property type="term" value="P:nucleotide biosynthetic process"/>
    <property type="evidence" value="ECO:0007669"/>
    <property type="project" value="UniProtKB-KW"/>
</dbReference>
<dbReference type="PROSITE" id="PS51747">
    <property type="entry name" value="CYT_DCMP_DEAMINASES_2"/>
    <property type="match status" value="1"/>
</dbReference>
<dbReference type="InParanoid" id="A0A4W3GM14"/>
<dbReference type="Pfam" id="PF00383">
    <property type="entry name" value="dCMP_cyt_deam_1"/>
    <property type="match status" value="1"/>
</dbReference>
<evidence type="ECO:0000256" key="8">
    <source>
        <dbReference type="ARBA" id="ARBA00041763"/>
    </source>
</evidence>
<dbReference type="CDD" id="cd01286">
    <property type="entry name" value="deoxycytidylate_deaminase"/>
    <property type="match status" value="1"/>
</dbReference>
<name>A0A4W3GM14_CALMI</name>
<keyword evidence="5" id="KW-0378">Hydrolase</keyword>
<sequence length="204" mass="22932">MNIAHVSDWICIYEFLRSDEAPCKKREDYLEWSEYFMAVAFLSAQRSKDPNSQVGACIVNSENKIVGIGYNGMPNGCSDDLLPWARKASNKLDTKYLYVCHAELNAILNKNSADVKGSTMYVALFPCNECAKLIIQSGIKKIIYMSDKYCEMAEMKASKRLLDMAGVECSPFTPKHRKIVIDFDSINKIENRDITCSTAPGCSH</sequence>
<dbReference type="GO" id="GO:0005737">
    <property type="term" value="C:cytoplasm"/>
    <property type="evidence" value="ECO:0007669"/>
    <property type="project" value="TreeGrafter"/>
</dbReference>
<dbReference type="InterPro" id="IPR035105">
    <property type="entry name" value="Deoxycytidylate_deaminase_dom"/>
</dbReference>
<reference evidence="11" key="3">
    <citation type="journal article" date="2014" name="Nature">
        <title>Elephant shark genome provides unique insights into gnathostome evolution.</title>
        <authorList>
            <consortium name="International Elephant Shark Genome Sequencing Consortium"/>
            <person name="Venkatesh B."/>
            <person name="Lee A.P."/>
            <person name="Ravi V."/>
            <person name="Maurya A.K."/>
            <person name="Lian M.M."/>
            <person name="Swann J.B."/>
            <person name="Ohta Y."/>
            <person name="Flajnik M.F."/>
            <person name="Sutoh Y."/>
            <person name="Kasahara M."/>
            <person name="Hoon S."/>
            <person name="Gangu V."/>
            <person name="Roy S.W."/>
            <person name="Irimia M."/>
            <person name="Korzh V."/>
            <person name="Kondrychyn I."/>
            <person name="Lim Z.W."/>
            <person name="Tay B.H."/>
            <person name="Tohari S."/>
            <person name="Kong K.W."/>
            <person name="Ho S."/>
            <person name="Lorente-Galdos B."/>
            <person name="Quilez J."/>
            <person name="Marques-Bonet T."/>
            <person name="Raney B.J."/>
            <person name="Ingham P.W."/>
            <person name="Tay A."/>
            <person name="Hillier L.W."/>
            <person name="Minx P."/>
            <person name="Boehm T."/>
            <person name="Wilson R.K."/>
            <person name="Brenner S."/>
            <person name="Warren W.C."/>
        </authorList>
    </citation>
    <scope>NUCLEOTIDE SEQUENCE [LARGE SCALE GENOMIC DNA]</scope>
</reference>
<evidence type="ECO:0000256" key="7">
    <source>
        <dbReference type="ARBA" id="ARBA00038938"/>
    </source>
</evidence>
<comment type="cofactor">
    <cofactor evidence="1">
        <name>Zn(2+)</name>
        <dbReference type="ChEBI" id="CHEBI:29105"/>
    </cofactor>
</comment>
<dbReference type="GeneTree" id="ENSGT00940000153676"/>
<evidence type="ECO:0000256" key="3">
    <source>
        <dbReference type="ARBA" id="ARBA00022723"/>
    </source>
</evidence>
<dbReference type="PROSITE" id="PS00903">
    <property type="entry name" value="CYT_DCMP_DEAMINASES_1"/>
    <property type="match status" value="1"/>
</dbReference>
<dbReference type="PANTHER" id="PTHR11086:SF18">
    <property type="entry name" value="DEOXYCYTIDYLATE DEAMINASE"/>
    <property type="match status" value="1"/>
</dbReference>
<keyword evidence="6" id="KW-0862">Zinc</keyword>
<reference evidence="11" key="2">
    <citation type="journal article" date="2007" name="PLoS Biol.">
        <title>Survey sequencing and comparative analysis of the elephant shark (Callorhinchus milii) genome.</title>
        <authorList>
            <person name="Venkatesh B."/>
            <person name="Kirkness E.F."/>
            <person name="Loh Y.H."/>
            <person name="Halpern A.L."/>
            <person name="Lee A.P."/>
            <person name="Johnson J."/>
            <person name="Dandona N."/>
            <person name="Viswanathan L.D."/>
            <person name="Tay A."/>
            <person name="Venter J.C."/>
            <person name="Strausberg R.L."/>
            <person name="Brenner S."/>
        </authorList>
    </citation>
    <scope>NUCLEOTIDE SEQUENCE [LARGE SCALE GENOMIC DNA]</scope>
</reference>
<dbReference type="PANTHER" id="PTHR11086">
    <property type="entry name" value="DEOXYCYTIDYLATE DEAMINASE-RELATED"/>
    <property type="match status" value="1"/>
</dbReference>
<evidence type="ECO:0000313" key="10">
    <source>
        <dbReference type="Ensembl" id="ENSCMIP00000003935.1"/>
    </source>
</evidence>
<dbReference type="Proteomes" id="UP000314986">
    <property type="component" value="Unassembled WGS sequence"/>
</dbReference>
<dbReference type="SUPFAM" id="SSF53927">
    <property type="entry name" value="Cytidine deaminase-like"/>
    <property type="match status" value="1"/>
</dbReference>
<dbReference type="InterPro" id="IPR002125">
    <property type="entry name" value="CMP_dCMP_dom"/>
</dbReference>
<keyword evidence="11" id="KW-1185">Reference proteome</keyword>
<dbReference type="EC" id="3.5.4.12" evidence="7"/>
<reference evidence="11" key="1">
    <citation type="journal article" date="2006" name="Science">
        <title>Ancient noncoding elements conserved in the human genome.</title>
        <authorList>
            <person name="Venkatesh B."/>
            <person name="Kirkness E.F."/>
            <person name="Loh Y.H."/>
            <person name="Halpern A.L."/>
            <person name="Lee A.P."/>
            <person name="Johnson J."/>
            <person name="Dandona N."/>
            <person name="Viswanathan L.D."/>
            <person name="Tay A."/>
            <person name="Venter J.C."/>
            <person name="Strausberg R.L."/>
            <person name="Brenner S."/>
        </authorList>
    </citation>
    <scope>NUCLEOTIDE SEQUENCE [LARGE SCALE GENOMIC DNA]</scope>
</reference>
<dbReference type="InterPro" id="IPR015517">
    <property type="entry name" value="dCMP_deaminase-rel"/>
</dbReference>
<feature type="domain" description="CMP/dCMP-type deaminase" evidence="9">
    <location>
        <begin position="31"/>
        <end position="168"/>
    </location>
</feature>
<dbReference type="InterPro" id="IPR016192">
    <property type="entry name" value="APOBEC/CMP_deaminase_Zn-bd"/>
</dbReference>
<dbReference type="STRING" id="7868.ENSCMIP00000003935"/>
<accession>A0A4W3GM14</accession>
<dbReference type="OMA" id="HCEEVGC"/>
<keyword evidence="3" id="KW-0479">Metal-binding</keyword>
<evidence type="ECO:0000256" key="6">
    <source>
        <dbReference type="ARBA" id="ARBA00022833"/>
    </source>
</evidence>
<comment type="similarity">
    <text evidence="2">Belongs to the cytidine and deoxycytidylate deaminase family.</text>
</comment>
<evidence type="ECO:0000256" key="4">
    <source>
        <dbReference type="ARBA" id="ARBA00022727"/>
    </source>
</evidence>